<dbReference type="PROSITE" id="PS51745">
    <property type="entry name" value="PB1"/>
    <property type="match status" value="1"/>
</dbReference>
<keyword evidence="13" id="KW-0678">Repressor</keyword>
<reference evidence="16 17" key="1">
    <citation type="submission" date="2020-08" db="EMBL/GenBank/DDBJ databases">
        <title>Plant Genome Project.</title>
        <authorList>
            <person name="Zhang R.-G."/>
        </authorList>
    </citation>
    <scope>NUCLEOTIDE SEQUENCE [LARGE SCALE GENOMIC DNA]</scope>
    <source>
        <tissue evidence="16">Rhizome</tissue>
    </source>
</reference>
<comment type="subunit">
    <text evidence="13">Homodimers and heterodimers.</text>
</comment>
<feature type="region of interest" description="Disordered" evidence="14">
    <location>
        <begin position="27"/>
        <end position="61"/>
    </location>
</feature>
<dbReference type="InterPro" id="IPR033389">
    <property type="entry name" value="AUX/IAA_dom"/>
</dbReference>
<dbReference type="Pfam" id="PF02309">
    <property type="entry name" value="AUX_IAA"/>
    <property type="match status" value="1"/>
</dbReference>
<keyword evidence="7 12" id="KW-0560">Oxidoreductase</keyword>
<evidence type="ECO:0000313" key="16">
    <source>
        <dbReference type="EMBL" id="KAG6506765.1"/>
    </source>
</evidence>
<evidence type="ECO:0000313" key="17">
    <source>
        <dbReference type="Proteomes" id="UP000734854"/>
    </source>
</evidence>
<organism evidence="16 17">
    <name type="scientific">Zingiber officinale</name>
    <name type="common">Ginger</name>
    <name type="synonym">Amomum zingiber</name>
    <dbReference type="NCBI Taxonomy" id="94328"/>
    <lineage>
        <taxon>Eukaryota</taxon>
        <taxon>Viridiplantae</taxon>
        <taxon>Streptophyta</taxon>
        <taxon>Embryophyta</taxon>
        <taxon>Tracheophyta</taxon>
        <taxon>Spermatophyta</taxon>
        <taxon>Magnoliopsida</taxon>
        <taxon>Liliopsida</taxon>
        <taxon>Zingiberales</taxon>
        <taxon>Zingiberaceae</taxon>
        <taxon>Zingiber</taxon>
    </lineage>
</organism>
<evidence type="ECO:0000256" key="14">
    <source>
        <dbReference type="SAM" id="MobiDB-lite"/>
    </source>
</evidence>
<keyword evidence="17" id="KW-1185">Reference proteome</keyword>
<keyword evidence="6 12" id="KW-0274">FAD</keyword>
<evidence type="ECO:0000259" key="15">
    <source>
        <dbReference type="PROSITE" id="PS51745"/>
    </source>
</evidence>
<comment type="function">
    <text evidence="13">Aux/IAA proteins are short-lived transcriptional factors that function as repressors of early auxin response genes at low auxin concentrations.</text>
</comment>
<dbReference type="AlphaFoldDB" id="A0A8J5L632"/>
<sequence>MKVAARARRLAAAGLVAAEAKMVAEANGRSAQRAGRRRRRRHLRPSRSPIGTTVAGSGREAKADGEVEVEVAALVCAADLVLPRHERAVRLRIESLADELPLDMRVPIVLDLVVHKQDVALGRSVDLTKFDGYDQLIEELDQLFEFNGELMAPNKNWMIVFTDNEDDMMLVGDDPWQEFCAMVRKIFIYTKEEVHKMDSSTLNPKNEDCPDMKENDLEAQTKFEIGHVLGVLLASSPLLEQAWTHCLRANACSANFIIDKSDDVVFIAFSRAQAAASPSGLGRGFFEPVSLYNSTHKLFTPLGRGEEDSDGKPQPVLLQVCMETIMHLTCTNMPVEKIDHALNTIKANGIQNVLALKGDPPHGQDKFVQVAGGFACTLDLVQHIRAKYGDYFGITVAGYPKAHPNMIQGDEGATLEAYNSDLAYLKRKTLSVVLKFWKSFSHVKILELCEIFILWSAIREA</sequence>
<dbReference type="GO" id="GO:0005634">
    <property type="term" value="C:nucleus"/>
    <property type="evidence" value="ECO:0007669"/>
    <property type="project" value="UniProtKB-SubCell"/>
</dbReference>
<dbReference type="GO" id="GO:0009734">
    <property type="term" value="P:auxin-activated signaling pathway"/>
    <property type="evidence" value="ECO:0007669"/>
    <property type="project" value="UniProtKB-UniRule"/>
</dbReference>
<dbReference type="UniPathway" id="UPA00193"/>
<comment type="pathway">
    <text evidence="3 12">One-carbon metabolism; tetrahydrofolate interconversion.</text>
</comment>
<evidence type="ECO:0000256" key="12">
    <source>
        <dbReference type="RuleBase" id="RU003862"/>
    </source>
</evidence>
<evidence type="ECO:0000256" key="2">
    <source>
        <dbReference type="ARBA" id="ARBA00004123"/>
    </source>
</evidence>
<evidence type="ECO:0000256" key="1">
    <source>
        <dbReference type="ARBA" id="ARBA00001974"/>
    </source>
</evidence>
<evidence type="ECO:0000256" key="4">
    <source>
        <dbReference type="ARBA" id="ARBA00006743"/>
    </source>
</evidence>
<evidence type="ECO:0000256" key="10">
    <source>
        <dbReference type="ARBA" id="ARBA00023242"/>
    </source>
</evidence>
<evidence type="ECO:0000256" key="11">
    <source>
        <dbReference type="ARBA" id="ARBA00023294"/>
    </source>
</evidence>
<comment type="similarity">
    <text evidence="13">Belongs to the Aux/IAA family.</text>
</comment>
<dbReference type="SUPFAM" id="SSF54277">
    <property type="entry name" value="CAD &amp; PB1 domains"/>
    <property type="match status" value="1"/>
</dbReference>
<keyword evidence="9 13" id="KW-0804">Transcription</keyword>
<dbReference type="GO" id="GO:0005829">
    <property type="term" value="C:cytosol"/>
    <property type="evidence" value="ECO:0007669"/>
    <property type="project" value="TreeGrafter"/>
</dbReference>
<dbReference type="InterPro" id="IPR029041">
    <property type="entry name" value="FAD-linked_oxidoreductase-like"/>
</dbReference>
<dbReference type="InterPro" id="IPR053793">
    <property type="entry name" value="PB1-like"/>
</dbReference>
<evidence type="ECO:0000256" key="7">
    <source>
        <dbReference type="ARBA" id="ARBA00023002"/>
    </source>
</evidence>
<dbReference type="SUPFAM" id="SSF51730">
    <property type="entry name" value="FAD-linked oxidoreductase"/>
    <property type="match status" value="1"/>
</dbReference>
<dbReference type="GO" id="GO:0071949">
    <property type="term" value="F:FAD binding"/>
    <property type="evidence" value="ECO:0007669"/>
    <property type="project" value="TreeGrafter"/>
</dbReference>
<evidence type="ECO:0000256" key="13">
    <source>
        <dbReference type="RuleBase" id="RU004549"/>
    </source>
</evidence>
<keyword evidence="11 13" id="KW-0927">Auxin signaling pathway</keyword>
<dbReference type="PANTHER" id="PTHR45754">
    <property type="entry name" value="METHYLENETETRAHYDROFOLATE REDUCTASE"/>
    <property type="match status" value="1"/>
</dbReference>
<evidence type="ECO:0000256" key="8">
    <source>
        <dbReference type="ARBA" id="ARBA00023015"/>
    </source>
</evidence>
<comment type="subcellular location">
    <subcellularLocation>
        <location evidence="2 13">Nucleus</location>
    </subcellularLocation>
</comment>
<feature type="domain" description="PB1" evidence="15">
    <location>
        <begin position="109"/>
        <end position="193"/>
    </location>
</feature>
<dbReference type="Proteomes" id="UP000734854">
    <property type="component" value="Unassembled WGS sequence"/>
</dbReference>
<evidence type="ECO:0000256" key="5">
    <source>
        <dbReference type="ARBA" id="ARBA00022630"/>
    </source>
</evidence>
<comment type="cofactor">
    <cofactor evidence="1 12">
        <name>FAD</name>
        <dbReference type="ChEBI" id="CHEBI:57692"/>
    </cofactor>
</comment>
<comment type="caution">
    <text evidence="16">The sequence shown here is derived from an EMBL/GenBank/DDBJ whole genome shotgun (WGS) entry which is preliminary data.</text>
</comment>
<dbReference type="GO" id="GO:0009086">
    <property type="term" value="P:methionine biosynthetic process"/>
    <property type="evidence" value="ECO:0007669"/>
    <property type="project" value="TreeGrafter"/>
</dbReference>
<evidence type="ECO:0000256" key="9">
    <source>
        <dbReference type="ARBA" id="ARBA00023163"/>
    </source>
</evidence>
<keyword evidence="10 13" id="KW-0539">Nucleus</keyword>
<dbReference type="InterPro" id="IPR003171">
    <property type="entry name" value="Mehydrof_redctse-like"/>
</dbReference>
<dbReference type="PANTHER" id="PTHR45754:SF3">
    <property type="entry name" value="METHYLENETETRAHYDROFOLATE REDUCTASE (NADPH)"/>
    <property type="match status" value="1"/>
</dbReference>
<accession>A0A8J5L632</accession>
<dbReference type="Gene3D" id="3.10.20.90">
    <property type="entry name" value="Phosphatidylinositol 3-kinase Catalytic Subunit, Chain A, domain 1"/>
    <property type="match status" value="1"/>
</dbReference>
<evidence type="ECO:0000256" key="6">
    <source>
        <dbReference type="ARBA" id="ARBA00022827"/>
    </source>
</evidence>
<keyword evidence="5 12" id="KW-0285">Flavoprotein</keyword>
<gene>
    <name evidence="16" type="ORF">ZIOFF_032094</name>
</gene>
<dbReference type="GO" id="GO:0035999">
    <property type="term" value="P:tetrahydrofolate interconversion"/>
    <property type="evidence" value="ECO:0007669"/>
    <property type="project" value="UniProtKB-UniPathway"/>
</dbReference>
<feature type="compositionally biased region" description="Basic residues" evidence="14">
    <location>
        <begin position="34"/>
        <end position="45"/>
    </location>
</feature>
<name>A0A8J5L632_ZINOF</name>
<dbReference type="EMBL" id="JACMSC010000009">
    <property type="protein sequence ID" value="KAG6506765.1"/>
    <property type="molecule type" value="Genomic_DNA"/>
</dbReference>
<evidence type="ECO:0000256" key="3">
    <source>
        <dbReference type="ARBA" id="ARBA00004777"/>
    </source>
</evidence>
<proteinExistence type="inferred from homology"/>
<dbReference type="GO" id="GO:0004489">
    <property type="term" value="F:methylenetetrahydrofolate reductase [NAD(P)H] activity"/>
    <property type="evidence" value="ECO:0007669"/>
    <property type="project" value="InterPro"/>
</dbReference>
<comment type="similarity">
    <text evidence="4 12">Belongs to the methylenetetrahydrofolate reductase family.</text>
</comment>
<keyword evidence="8 13" id="KW-0805">Transcription regulation</keyword>
<dbReference type="Pfam" id="PF02219">
    <property type="entry name" value="MTHFR"/>
    <property type="match status" value="1"/>
</dbReference>
<protein>
    <recommendedName>
        <fullName evidence="12 13">Multifunctional fusion protein</fullName>
    </recommendedName>
    <domain>
        <recommendedName>
            <fullName evidence="12">Methylenetetrahydrofolate reductase</fullName>
        </recommendedName>
    </domain>
    <domain>
        <recommendedName>
            <fullName evidence="13">Auxin-responsive protein</fullName>
        </recommendedName>
    </domain>
</protein>
<dbReference type="Gene3D" id="3.20.20.220">
    <property type="match status" value="1"/>
</dbReference>